<proteinExistence type="predicted"/>
<protein>
    <submittedName>
        <fullName evidence="1">Uncharacterized protein</fullName>
    </submittedName>
</protein>
<dbReference type="EMBL" id="JARBHB010000002">
    <property type="protein sequence ID" value="KAJ8893179.1"/>
    <property type="molecule type" value="Genomic_DNA"/>
</dbReference>
<organism evidence="1 2">
    <name type="scientific">Dryococelus australis</name>
    <dbReference type="NCBI Taxonomy" id="614101"/>
    <lineage>
        <taxon>Eukaryota</taxon>
        <taxon>Metazoa</taxon>
        <taxon>Ecdysozoa</taxon>
        <taxon>Arthropoda</taxon>
        <taxon>Hexapoda</taxon>
        <taxon>Insecta</taxon>
        <taxon>Pterygota</taxon>
        <taxon>Neoptera</taxon>
        <taxon>Polyneoptera</taxon>
        <taxon>Phasmatodea</taxon>
        <taxon>Verophasmatodea</taxon>
        <taxon>Anareolatae</taxon>
        <taxon>Phasmatidae</taxon>
        <taxon>Eurycanthinae</taxon>
        <taxon>Dryococelus</taxon>
    </lineage>
</organism>
<gene>
    <name evidence="1" type="ORF">PR048_005764</name>
</gene>
<sequence>MPAREGARLSTECLKIIAMILGMQQGYTKYGCFLCEWDSHDRNSHYEKREWPRRKWQVGEKNIKREKLVASEDTLLRPLHIELGLIKQFVKAMDQAGRGFMYLSEKFPSLSPAKIKEDYVSPKEKPAWMCFTNVTKNFLGKQRAANYRELMNYMIVAYRNLGCNMSLKVHFLHSNLDSFPGNCSEVSDEHGVRFQKDIMNIEKRYEGK</sequence>
<evidence type="ECO:0000313" key="1">
    <source>
        <dbReference type="EMBL" id="KAJ8893179.1"/>
    </source>
</evidence>
<name>A0ABQ9I967_9NEOP</name>
<keyword evidence="2" id="KW-1185">Reference proteome</keyword>
<evidence type="ECO:0000313" key="2">
    <source>
        <dbReference type="Proteomes" id="UP001159363"/>
    </source>
</evidence>
<reference evidence="1 2" key="1">
    <citation type="submission" date="2023-02" db="EMBL/GenBank/DDBJ databases">
        <title>LHISI_Scaffold_Assembly.</title>
        <authorList>
            <person name="Stuart O.P."/>
            <person name="Cleave R."/>
            <person name="Magrath M.J.L."/>
            <person name="Mikheyev A.S."/>
        </authorList>
    </citation>
    <scope>NUCLEOTIDE SEQUENCE [LARGE SCALE GENOMIC DNA]</scope>
    <source>
        <strain evidence="1">Daus_M_001</strain>
        <tissue evidence="1">Leg muscle</tissue>
    </source>
</reference>
<dbReference type="PANTHER" id="PTHR46114">
    <property type="entry name" value="APPLE DOMAIN-CONTAINING PROTEIN"/>
    <property type="match status" value="1"/>
</dbReference>
<comment type="caution">
    <text evidence="1">The sequence shown here is derived from an EMBL/GenBank/DDBJ whole genome shotgun (WGS) entry which is preliminary data.</text>
</comment>
<dbReference type="PANTHER" id="PTHR46114:SF1">
    <property type="entry name" value="ZAD DOMAIN-CONTAINING PROTEIN"/>
    <property type="match status" value="1"/>
</dbReference>
<accession>A0ABQ9I967</accession>
<dbReference type="Proteomes" id="UP001159363">
    <property type="component" value="Chromosome 2"/>
</dbReference>